<evidence type="ECO:0000313" key="1">
    <source>
        <dbReference type="EMBL" id="KAK3076335.1"/>
    </source>
</evidence>
<organism evidence="1 2">
    <name type="scientific">Coniosporium uncinatum</name>
    <dbReference type="NCBI Taxonomy" id="93489"/>
    <lineage>
        <taxon>Eukaryota</taxon>
        <taxon>Fungi</taxon>
        <taxon>Dikarya</taxon>
        <taxon>Ascomycota</taxon>
        <taxon>Pezizomycotina</taxon>
        <taxon>Dothideomycetes</taxon>
        <taxon>Dothideomycetes incertae sedis</taxon>
        <taxon>Coniosporium</taxon>
    </lineage>
</organism>
<dbReference type="EMBL" id="JAWDJW010004092">
    <property type="protein sequence ID" value="KAK3076335.1"/>
    <property type="molecule type" value="Genomic_DNA"/>
</dbReference>
<reference evidence="1" key="1">
    <citation type="submission" date="2024-09" db="EMBL/GenBank/DDBJ databases">
        <title>Black Yeasts Isolated from many extreme environments.</title>
        <authorList>
            <person name="Coleine C."/>
            <person name="Stajich J.E."/>
            <person name="Selbmann L."/>
        </authorList>
    </citation>
    <scope>NUCLEOTIDE SEQUENCE</scope>
    <source>
        <strain evidence="1">CCFEE 5737</strain>
    </source>
</reference>
<protein>
    <submittedName>
        <fullName evidence="1">Uncharacterized protein</fullName>
    </submittedName>
</protein>
<keyword evidence="2" id="KW-1185">Reference proteome</keyword>
<proteinExistence type="predicted"/>
<feature type="non-terminal residue" evidence="1">
    <location>
        <position position="427"/>
    </location>
</feature>
<name>A0ACC3DIG5_9PEZI</name>
<sequence length="427" mass="47369">MSSTPEAAQSKKRTYSERLPEVTPPKSSTSSFFRAKSSIPQEISWEEFARQCTLAAVSSRLNPFALHPAEYRLLRETITRPQVTIYLNIRNAILRIWHRNPLITVTKEEAAGCARDNRYFPLSQFAYQWLVRNGYINFGCVDVPNTAGSIPRSKAKGGRRKTIVVIGAGVSGLGCARQLQGLFSQIGDSFTSEGERPPKVVVLEGRCRIGGRVYSHPLKKQAVDTLPSGLRSTVEMGAHIVTGFEHGNPMNAIIRGQLGLRYHRLRDNSVLYDHDGREVDKQRDMLVEKLYNDILERASVFRNKVTKPRTMEGNREMIEQGREPIYDDGEVISVLEASDSNVSVTNPQKPAAKSNGRNHAPVSTEKLTGRAYNLQGWSAKTPAATAARNMGWDLKPGVSPKQAVSLESISKASDYPTLLDAMEEGLD</sequence>
<accession>A0ACC3DIG5</accession>
<evidence type="ECO:0000313" key="2">
    <source>
        <dbReference type="Proteomes" id="UP001186974"/>
    </source>
</evidence>
<comment type="caution">
    <text evidence="1">The sequence shown here is derived from an EMBL/GenBank/DDBJ whole genome shotgun (WGS) entry which is preliminary data.</text>
</comment>
<gene>
    <name evidence="1" type="ORF">LTS18_013296</name>
</gene>
<dbReference type="Proteomes" id="UP001186974">
    <property type="component" value="Unassembled WGS sequence"/>
</dbReference>